<dbReference type="Proteomes" id="UP000177360">
    <property type="component" value="Unassembled WGS sequence"/>
</dbReference>
<name>A0A1G2E3M3_9BACT</name>
<accession>A0A1G2E3M3</accession>
<proteinExistence type="predicted"/>
<reference evidence="4 5" key="1">
    <citation type="journal article" date="2016" name="Nat. Commun.">
        <title>Thousands of microbial genomes shed light on interconnected biogeochemical processes in an aquifer system.</title>
        <authorList>
            <person name="Anantharaman K."/>
            <person name="Brown C.T."/>
            <person name="Hug L.A."/>
            <person name="Sharon I."/>
            <person name="Castelle C.J."/>
            <person name="Probst A.J."/>
            <person name="Thomas B.C."/>
            <person name="Singh A."/>
            <person name="Wilkins M.J."/>
            <person name="Karaoz U."/>
            <person name="Brodie E.L."/>
            <person name="Williams K.H."/>
            <person name="Hubbard S.S."/>
            <person name="Banfield J.F."/>
        </authorList>
    </citation>
    <scope>NUCLEOTIDE SEQUENCE [LARGE SCALE GENOMIC DNA]</scope>
</reference>
<sequence>MKRLAEMLVIVLVVASAQAQNRPVRGGASGRDDSFSYHPVGSPSHRQVGHDNSFSYRVASRPVVVRRDSFSYSPVVVVDHSFDYGYGRSYGYGNSYYYNRSGIDYRDEANGLSLSSTGLFETMIVSKKLDRALDIAEAKAEADHRREDSYAAEAEFQQLNALARDIKTRQEAKQQGSIETLAQENEQLKQELLLKRRELELKAENQKLKDELKKLEAPAQSKGCGQ</sequence>
<gene>
    <name evidence="4" type="ORF">A2626_00885</name>
</gene>
<protein>
    <recommendedName>
        <fullName evidence="6">BZIP domain-containing protein</fullName>
    </recommendedName>
</protein>
<evidence type="ECO:0000256" key="1">
    <source>
        <dbReference type="SAM" id="Coils"/>
    </source>
</evidence>
<organism evidence="4 5">
    <name type="scientific">Candidatus Nealsonbacteria bacterium RIFCSPHIGHO2_01_FULL_38_55</name>
    <dbReference type="NCBI Taxonomy" id="1801664"/>
    <lineage>
        <taxon>Bacteria</taxon>
        <taxon>Candidatus Nealsoniibacteriota</taxon>
    </lineage>
</organism>
<evidence type="ECO:0000313" key="5">
    <source>
        <dbReference type="Proteomes" id="UP000177360"/>
    </source>
</evidence>
<feature type="region of interest" description="Disordered" evidence="2">
    <location>
        <begin position="23"/>
        <end position="49"/>
    </location>
</feature>
<comment type="caution">
    <text evidence="4">The sequence shown here is derived from an EMBL/GenBank/DDBJ whole genome shotgun (WGS) entry which is preliminary data.</text>
</comment>
<evidence type="ECO:0000313" key="4">
    <source>
        <dbReference type="EMBL" id="OGZ20355.1"/>
    </source>
</evidence>
<feature type="signal peptide" evidence="3">
    <location>
        <begin position="1"/>
        <end position="19"/>
    </location>
</feature>
<feature type="coiled-coil region" evidence="1">
    <location>
        <begin position="171"/>
        <end position="218"/>
    </location>
</feature>
<dbReference type="EMBL" id="MHLZ01000002">
    <property type="protein sequence ID" value="OGZ20355.1"/>
    <property type="molecule type" value="Genomic_DNA"/>
</dbReference>
<keyword evidence="3" id="KW-0732">Signal</keyword>
<feature type="chain" id="PRO_5009582699" description="BZIP domain-containing protein" evidence="3">
    <location>
        <begin position="20"/>
        <end position="226"/>
    </location>
</feature>
<dbReference type="AlphaFoldDB" id="A0A1G2E3M3"/>
<evidence type="ECO:0008006" key="6">
    <source>
        <dbReference type="Google" id="ProtNLM"/>
    </source>
</evidence>
<keyword evidence="1" id="KW-0175">Coiled coil</keyword>
<evidence type="ECO:0000256" key="2">
    <source>
        <dbReference type="SAM" id="MobiDB-lite"/>
    </source>
</evidence>
<evidence type="ECO:0000256" key="3">
    <source>
        <dbReference type="SAM" id="SignalP"/>
    </source>
</evidence>